<name>A0ABU1JTW0_9PROT</name>
<keyword evidence="3" id="KW-1185">Reference proteome</keyword>
<dbReference type="RefSeq" id="WP_309797806.1">
    <property type="nucleotide sequence ID" value="NZ_JAVDPW010000008.1"/>
</dbReference>
<dbReference type="InterPro" id="IPR029074">
    <property type="entry name" value="Imm49"/>
</dbReference>
<evidence type="ECO:0000313" key="3">
    <source>
        <dbReference type="Proteomes" id="UP001262410"/>
    </source>
</evidence>
<sequence>MADGRTMDGDSAGFVARHRPGRDRGALAEQAEDRADEIPMLRDSLAERPGNLVPLADEALALAGLRQLLGPEDEVPSRLRLGARAAMAAGVTVTPAGPPLRVDLGPPGPPGAVELPRGRERPTGLTPRRLVEACHAALATRDRIALDLFAQVPVDRIARQPPAAEERIYGLAHAQGLQALLRGDAAGNQLLLQAIQGCNDSGLAPAARDYAQFLVSPEIELTLLHRDPDAAKFDTALRNALVLHRRYWSEMQANPGEPQDSDPNGFIALGPLAWAALRRDLGLPVGIRSDYLPQGVVDGTA</sequence>
<gene>
    <name evidence="2" type="ORF">E9232_004591</name>
</gene>
<proteinExistence type="predicted"/>
<feature type="region of interest" description="Disordered" evidence="1">
    <location>
        <begin position="98"/>
        <end position="124"/>
    </location>
</feature>
<reference evidence="2 3" key="1">
    <citation type="submission" date="2023-07" db="EMBL/GenBank/DDBJ databases">
        <title>Sorghum-associated microbial communities from plants grown in Nebraska, USA.</title>
        <authorList>
            <person name="Schachtman D."/>
        </authorList>
    </citation>
    <scope>NUCLEOTIDE SEQUENCE [LARGE SCALE GENOMIC DNA]</scope>
    <source>
        <strain evidence="2 3">584</strain>
    </source>
</reference>
<comment type="caution">
    <text evidence="2">The sequence shown here is derived from an EMBL/GenBank/DDBJ whole genome shotgun (WGS) entry which is preliminary data.</text>
</comment>
<accession>A0ABU1JTW0</accession>
<evidence type="ECO:0000313" key="2">
    <source>
        <dbReference type="EMBL" id="MDR6292053.1"/>
    </source>
</evidence>
<dbReference type="Proteomes" id="UP001262410">
    <property type="component" value="Unassembled WGS sequence"/>
</dbReference>
<dbReference type="Pfam" id="PF15575">
    <property type="entry name" value="Imm49"/>
    <property type="match status" value="1"/>
</dbReference>
<organism evidence="2 3">
    <name type="scientific">Inquilinus ginsengisoli</name>
    <dbReference type="NCBI Taxonomy" id="363840"/>
    <lineage>
        <taxon>Bacteria</taxon>
        <taxon>Pseudomonadati</taxon>
        <taxon>Pseudomonadota</taxon>
        <taxon>Alphaproteobacteria</taxon>
        <taxon>Rhodospirillales</taxon>
        <taxon>Rhodospirillaceae</taxon>
        <taxon>Inquilinus</taxon>
    </lineage>
</organism>
<dbReference type="EMBL" id="JAVDPW010000008">
    <property type="protein sequence ID" value="MDR6292053.1"/>
    <property type="molecule type" value="Genomic_DNA"/>
</dbReference>
<evidence type="ECO:0000256" key="1">
    <source>
        <dbReference type="SAM" id="MobiDB-lite"/>
    </source>
</evidence>
<feature type="region of interest" description="Disordered" evidence="1">
    <location>
        <begin position="1"/>
        <end position="30"/>
    </location>
</feature>
<protein>
    <submittedName>
        <fullName evidence="2">Uncharacterized protein</fullName>
    </submittedName>
</protein>